<keyword evidence="1" id="KW-0472">Membrane</keyword>
<evidence type="ECO:0000256" key="1">
    <source>
        <dbReference type="SAM" id="Phobius"/>
    </source>
</evidence>
<dbReference type="Proteomes" id="UP000276215">
    <property type="component" value="Unassembled WGS sequence"/>
</dbReference>
<accession>A0A3N4JLU3</accession>
<dbReference type="AlphaFoldDB" id="A0A3N4JLU3"/>
<gene>
    <name evidence="2" type="ORF">L873DRAFT_1081735</name>
</gene>
<protein>
    <submittedName>
        <fullName evidence="2">Uncharacterized protein</fullName>
    </submittedName>
</protein>
<feature type="transmembrane region" description="Helical" evidence="1">
    <location>
        <begin position="39"/>
        <end position="59"/>
    </location>
</feature>
<dbReference type="EMBL" id="ML120400">
    <property type="protein sequence ID" value="RPA97968.1"/>
    <property type="molecule type" value="Genomic_DNA"/>
</dbReference>
<keyword evidence="1" id="KW-1133">Transmembrane helix</keyword>
<keyword evidence="3" id="KW-1185">Reference proteome</keyword>
<sequence>MIHHSHQHRGLSLYDGARGRRSLDIAKDEGIIIGGKKQVNVGGIVYTIFFLLLELAVAIDF</sequence>
<evidence type="ECO:0000313" key="2">
    <source>
        <dbReference type="EMBL" id="RPA97968.1"/>
    </source>
</evidence>
<organism evidence="2 3">
    <name type="scientific">Choiromyces venosus 120613-1</name>
    <dbReference type="NCBI Taxonomy" id="1336337"/>
    <lineage>
        <taxon>Eukaryota</taxon>
        <taxon>Fungi</taxon>
        <taxon>Dikarya</taxon>
        <taxon>Ascomycota</taxon>
        <taxon>Pezizomycotina</taxon>
        <taxon>Pezizomycetes</taxon>
        <taxon>Pezizales</taxon>
        <taxon>Tuberaceae</taxon>
        <taxon>Choiromyces</taxon>
    </lineage>
</organism>
<reference evidence="2 3" key="1">
    <citation type="journal article" date="2018" name="Nat. Ecol. Evol.">
        <title>Pezizomycetes genomes reveal the molecular basis of ectomycorrhizal truffle lifestyle.</title>
        <authorList>
            <person name="Murat C."/>
            <person name="Payen T."/>
            <person name="Noel B."/>
            <person name="Kuo A."/>
            <person name="Morin E."/>
            <person name="Chen J."/>
            <person name="Kohler A."/>
            <person name="Krizsan K."/>
            <person name="Balestrini R."/>
            <person name="Da Silva C."/>
            <person name="Montanini B."/>
            <person name="Hainaut M."/>
            <person name="Levati E."/>
            <person name="Barry K.W."/>
            <person name="Belfiori B."/>
            <person name="Cichocki N."/>
            <person name="Clum A."/>
            <person name="Dockter R.B."/>
            <person name="Fauchery L."/>
            <person name="Guy J."/>
            <person name="Iotti M."/>
            <person name="Le Tacon F."/>
            <person name="Lindquist E.A."/>
            <person name="Lipzen A."/>
            <person name="Malagnac F."/>
            <person name="Mello A."/>
            <person name="Molinier V."/>
            <person name="Miyauchi S."/>
            <person name="Poulain J."/>
            <person name="Riccioni C."/>
            <person name="Rubini A."/>
            <person name="Sitrit Y."/>
            <person name="Splivallo R."/>
            <person name="Traeger S."/>
            <person name="Wang M."/>
            <person name="Zifcakova L."/>
            <person name="Wipf D."/>
            <person name="Zambonelli A."/>
            <person name="Paolocci F."/>
            <person name="Nowrousian M."/>
            <person name="Ottonello S."/>
            <person name="Baldrian P."/>
            <person name="Spatafora J.W."/>
            <person name="Henrissat B."/>
            <person name="Nagy L.G."/>
            <person name="Aury J.M."/>
            <person name="Wincker P."/>
            <person name="Grigoriev I.V."/>
            <person name="Bonfante P."/>
            <person name="Martin F.M."/>
        </authorList>
    </citation>
    <scope>NUCLEOTIDE SEQUENCE [LARGE SCALE GENOMIC DNA]</scope>
    <source>
        <strain evidence="2 3">120613-1</strain>
    </source>
</reference>
<name>A0A3N4JLU3_9PEZI</name>
<evidence type="ECO:0000313" key="3">
    <source>
        <dbReference type="Proteomes" id="UP000276215"/>
    </source>
</evidence>
<keyword evidence="1" id="KW-0812">Transmembrane</keyword>
<proteinExistence type="predicted"/>